<dbReference type="InterPro" id="IPR022171">
    <property type="entry name" value="PPE_C"/>
</dbReference>
<feature type="domain" description="PE" evidence="1">
    <location>
        <begin position="4"/>
        <end position="95"/>
    </location>
</feature>
<evidence type="ECO:0000259" key="2">
    <source>
        <dbReference type="Pfam" id="PF12484"/>
    </source>
</evidence>
<dbReference type="InterPro" id="IPR000084">
    <property type="entry name" value="PE-PGRS_N"/>
</dbReference>
<dbReference type="AlphaFoldDB" id="A0A1A3NHN2"/>
<accession>A0A1A3NHN2</accession>
<name>A0A1A3NHN2_MYCAS</name>
<protein>
    <submittedName>
        <fullName evidence="3">PE family protein</fullName>
    </submittedName>
</protein>
<dbReference type="Gene3D" id="1.10.287.850">
    <property type="entry name" value="HP0062-like domain"/>
    <property type="match status" value="1"/>
</dbReference>
<evidence type="ECO:0000259" key="1">
    <source>
        <dbReference type="Pfam" id="PF00934"/>
    </source>
</evidence>
<comment type="caution">
    <text evidence="3">The sequence shown here is derived from an EMBL/GenBank/DDBJ whole genome shotgun (WGS) entry which is preliminary data.</text>
</comment>
<evidence type="ECO:0000313" key="3">
    <source>
        <dbReference type="EMBL" id="OBK21658.1"/>
    </source>
</evidence>
<dbReference type="OrthoDB" id="4764762at2"/>
<dbReference type="Pfam" id="PF12484">
    <property type="entry name" value="PPE-SVP"/>
    <property type="match status" value="1"/>
</dbReference>
<sequence>MSFLTAQPEELAAAAGKLHAVGAQQVAQNAAAAIPTTAGVIPAAADEVSALQAGLFSAYGALYQQVSAEAAAMYDVFVNTLGTSAGTYAATEAANASAANSPFSSLSSAAATPALGDIPDVLDIGIGNATSAMSNLVGLGNGGLLLPPEQGAAAAAEAAGVESAAGLSAAPVAVGSGGASSVSYVGALSAPPAWAGPATLVSNVGAPKLAGWTAVASQAPQTTTLLPGLPGMASTSRSSAGFGAPRYGVRPMVMTKSVAG</sequence>
<proteinExistence type="predicted"/>
<dbReference type="EMBL" id="LZLS01000198">
    <property type="protein sequence ID" value="OBK21658.1"/>
    <property type="molecule type" value="Genomic_DNA"/>
</dbReference>
<dbReference type="SUPFAM" id="SSF140459">
    <property type="entry name" value="PE/PPE dimer-like"/>
    <property type="match status" value="1"/>
</dbReference>
<dbReference type="Proteomes" id="UP000093928">
    <property type="component" value="Unassembled WGS sequence"/>
</dbReference>
<dbReference type="Pfam" id="PF00934">
    <property type="entry name" value="PE"/>
    <property type="match status" value="1"/>
</dbReference>
<dbReference type="InterPro" id="IPR038332">
    <property type="entry name" value="PPE_sf"/>
</dbReference>
<reference evidence="3 4" key="1">
    <citation type="submission" date="2016-06" db="EMBL/GenBank/DDBJ databases">
        <authorList>
            <person name="Kjaerup R.B."/>
            <person name="Dalgaard T.S."/>
            <person name="Juul-Madsen H.R."/>
        </authorList>
    </citation>
    <scope>NUCLEOTIDE SEQUENCE [LARGE SCALE GENOMIC DNA]</scope>
    <source>
        <strain evidence="3 4">1165133.8</strain>
    </source>
</reference>
<gene>
    <name evidence="3" type="ORF">A5634_09550</name>
</gene>
<organism evidence="3 4">
    <name type="scientific">Mycobacterium asiaticum</name>
    <dbReference type="NCBI Taxonomy" id="1790"/>
    <lineage>
        <taxon>Bacteria</taxon>
        <taxon>Bacillati</taxon>
        <taxon>Actinomycetota</taxon>
        <taxon>Actinomycetes</taxon>
        <taxon>Mycobacteriales</taxon>
        <taxon>Mycobacteriaceae</taxon>
        <taxon>Mycobacterium</taxon>
    </lineage>
</organism>
<feature type="domain" description="PPE family C-terminal" evidence="2">
    <location>
        <begin position="177"/>
        <end position="256"/>
    </location>
</feature>
<dbReference type="RefSeq" id="WP_065146361.1">
    <property type="nucleotide sequence ID" value="NZ_LZLS01000198.1"/>
</dbReference>
<evidence type="ECO:0000313" key="4">
    <source>
        <dbReference type="Proteomes" id="UP000093928"/>
    </source>
</evidence>